<dbReference type="Proteomes" id="UP000037122">
    <property type="component" value="Unassembled WGS sequence"/>
</dbReference>
<evidence type="ECO:0000313" key="2">
    <source>
        <dbReference type="Proteomes" id="UP000037122"/>
    </source>
</evidence>
<dbReference type="VEuPathDB" id="FungiDB:QG37_00522"/>
<accession>A0A0L0P7Q3</accession>
<dbReference type="EMBL" id="LGST01000004">
    <property type="protein sequence ID" value="KNE02270.1"/>
    <property type="molecule type" value="Genomic_DNA"/>
</dbReference>
<protein>
    <submittedName>
        <fullName evidence="1">Uncharacterized protein</fullName>
    </submittedName>
</protein>
<reference evidence="2" key="1">
    <citation type="journal article" date="2015" name="BMC Genomics">
        <title>Draft genome of a commonly misdiagnosed multidrug resistant pathogen Candida auris.</title>
        <authorList>
            <person name="Chatterjee S."/>
            <person name="Alampalli S.V."/>
            <person name="Nageshan R.K."/>
            <person name="Chettiar S.T."/>
            <person name="Joshi S."/>
            <person name="Tatu U.S."/>
        </authorList>
    </citation>
    <scope>NUCLEOTIDE SEQUENCE [LARGE SCALE GENOMIC DNA]</scope>
    <source>
        <strain evidence="2">6684</strain>
    </source>
</reference>
<dbReference type="AlphaFoldDB" id="A0A0L0P7Q3"/>
<comment type="caution">
    <text evidence="1">The sequence shown here is derived from an EMBL/GenBank/DDBJ whole genome shotgun (WGS) entry which is preliminary data.</text>
</comment>
<evidence type="ECO:0000313" key="1">
    <source>
        <dbReference type="EMBL" id="KNE02270.1"/>
    </source>
</evidence>
<sequence length="46" mass="5400">MKLTETCYFGFLNDLGLLKMKGKYSKTMVVFTAPKRHLDFEIEKLI</sequence>
<gene>
    <name evidence="1" type="ORF">QG37_00522</name>
</gene>
<organism evidence="1 2">
    <name type="scientific">Candidozyma auris</name>
    <name type="common">Yeast</name>
    <name type="synonym">Candida auris</name>
    <dbReference type="NCBI Taxonomy" id="498019"/>
    <lineage>
        <taxon>Eukaryota</taxon>
        <taxon>Fungi</taxon>
        <taxon>Dikarya</taxon>
        <taxon>Ascomycota</taxon>
        <taxon>Saccharomycotina</taxon>
        <taxon>Pichiomycetes</taxon>
        <taxon>Metschnikowiaceae</taxon>
        <taxon>Candidozyma</taxon>
    </lineage>
</organism>
<proteinExistence type="predicted"/>
<name>A0A0L0P7Q3_CANAR</name>